<evidence type="ECO:0000313" key="1">
    <source>
        <dbReference type="EMBL" id="KAJ7528444.1"/>
    </source>
</evidence>
<gene>
    <name evidence="1" type="ORF">O6H91_15G004100</name>
</gene>
<name>A0ACC2BG66_DIPCM</name>
<reference evidence="2" key="1">
    <citation type="journal article" date="2024" name="Proc. Natl. Acad. Sci. U.S.A.">
        <title>Extraordinary preservation of gene collinearity over three hundred million years revealed in homosporous lycophytes.</title>
        <authorList>
            <person name="Li C."/>
            <person name="Wickell D."/>
            <person name="Kuo L.Y."/>
            <person name="Chen X."/>
            <person name="Nie B."/>
            <person name="Liao X."/>
            <person name="Peng D."/>
            <person name="Ji J."/>
            <person name="Jenkins J."/>
            <person name="Williams M."/>
            <person name="Shu S."/>
            <person name="Plott C."/>
            <person name="Barry K."/>
            <person name="Rajasekar S."/>
            <person name="Grimwood J."/>
            <person name="Han X."/>
            <person name="Sun S."/>
            <person name="Hou Z."/>
            <person name="He W."/>
            <person name="Dai G."/>
            <person name="Sun C."/>
            <person name="Schmutz J."/>
            <person name="Leebens-Mack J.H."/>
            <person name="Li F.W."/>
            <person name="Wang L."/>
        </authorList>
    </citation>
    <scope>NUCLEOTIDE SEQUENCE [LARGE SCALE GENOMIC DNA]</scope>
    <source>
        <strain evidence="2">cv. PW_Plant_1</strain>
    </source>
</reference>
<dbReference type="EMBL" id="CM055106">
    <property type="protein sequence ID" value="KAJ7528444.1"/>
    <property type="molecule type" value="Genomic_DNA"/>
</dbReference>
<evidence type="ECO:0000313" key="2">
    <source>
        <dbReference type="Proteomes" id="UP001162992"/>
    </source>
</evidence>
<accession>A0ACC2BG66</accession>
<proteinExistence type="predicted"/>
<comment type="caution">
    <text evidence="1">The sequence shown here is derived from an EMBL/GenBank/DDBJ whole genome shotgun (WGS) entry which is preliminary data.</text>
</comment>
<protein>
    <submittedName>
        <fullName evidence="1">Uncharacterized protein</fullName>
    </submittedName>
</protein>
<organism evidence="1 2">
    <name type="scientific">Diphasiastrum complanatum</name>
    <name type="common">Issler's clubmoss</name>
    <name type="synonym">Lycopodium complanatum</name>
    <dbReference type="NCBI Taxonomy" id="34168"/>
    <lineage>
        <taxon>Eukaryota</taxon>
        <taxon>Viridiplantae</taxon>
        <taxon>Streptophyta</taxon>
        <taxon>Embryophyta</taxon>
        <taxon>Tracheophyta</taxon>
        <taxon>Lycopodiopsida</taxon>
        <taxon>Lycopodiales</taxon>
        <taxon>Lycopodiaceae</taxon>
        <taxon>Lycopodioideae</taxon>
        <taxon>Diphasiastrum</taxon>
    </lineage>
</organism>
<keyword evidence="2" id="KW-1185">Reference proteome</keyword>
<sequence length="443" mass="51384">MILAMLCALSLLFLIAVARRWKSSSLCAKQQQQQQRKSKLPKGAWCLPWIGETVQYFTQSPYQFYHERVSRYGGIFRSHLQGYPTVLTSTEEAARFVLVAHHKSFQPYYPIVGQFLGLNTMKKGLLDTIRKSLDIQTFPKPPLRSQRDYITSIDSIARWVLSAWDTQSPVRTAEESRKFTFHVVLHAILTLAPCDESMKLMHDYIYLLSWMESPRIRDLWSRSSMNQKKKEEIQAWLLPRIVERRTESVMKNDILQFLMGSVDENGEKLTDDELKECLFPMFIGGFETTAALLGWIIKYLAENPEVLQNVKAEHQSIRMAKTSNEEPLCCSDLDMMPLTWRVIQETLRLANIVPHTIREIVDDVDFKGILFPKGWKAYISFLSVHLSPKNYKNPLKFDPSRFEVSQDNGAYMPFGLGNHTCVGRLLVKLEIMIFIHYLVITYR</sequence>
<dbReference type="Proteomes" id="UP001162992">
    <property type="component" value="Chromosome 15"/>
</dbReference>